<dbReference type="PANTHER" id="PTHR13457">
    <property type="entry name" value="BAP28"/>
    <property type="match status" value="1"/>
</dbReference>
<dbReference type="GO" id="GO:0032040">
    <property type="term" value="C:small-subunit processome"/>
    <property type="evidence" value="ECO:0007669"/>
    <property type="project" value="TreeGrafter"/>
</dbReference>
<comment type="caution">
    <text evidence="4">The sequence shown here is derived from an EMBL/GenBank/DDBJ whole genome shotgun (WGS) entry which is preliminary data.</text>
</comment>
<protein>
    <recommendedName>
        <fullName evidence="1">HEAT repeat-containing protein 1</fullName>
    </recommendedName>
</protein>
<gene>
    <name evidence="4" type="ORF">M0811_12320</name>
</gene>
<evidence type="ECO:0000313" key="5">
    <source>
        <dbReference type="Proteomes" id="UP001149090"/>
    </source>
</evidence>
<feature type="domain" description="U3 small nucleolar RNA-associated protein 10 N-terminal" evidence="3">
    <location>
        <begin position="238"/>
        <end position="361"/>
    </location>
</feature>
<evidence type="ECO:0000256" key="1">
    <source>
        <dbReference type="RuleBase" id="RU367065"/>
    </source>
</evidence>
<organism evidence="4 5">
    <name type="scientific">Anaeramoeba ignava</name>
    <name type="common">Anaerobic marine amoeba</name>
    <dbReference type="NCBI Taxonomy" id="1746090"/>
    <lineage>
        <taxon>Eukaryota</taxon>
        <taxon>Metamonada</taxon>
        <taxon>Anaeramoebidae</taxon>
        <taxon>Anaeramoeba</taxon>
    </lineage>
</organism>
<comment type="function">
    <text evidence="1">Involved in nucleolar processing of pre-18S ribosomal RNA.</text>
</comment>
<comment type="subcellular location">
    <subcellularLocation>
        <location evidence="1">Nucleus</location>
        <location evidence="1">Nucleolus</location>
    </subcellularLocation>
</comment>
<keyword evidence="5" id="KW-1185">Reference proteome</keyword>
<dbReference type="AlphaFoldDB" id="A0A9Q0R5R8"/>
<dbReference type="GO" id="GO:0045943">
    <property type="term" value="P:positive regulation of transcription by RNA polymerase I"/>
    <property type="evidence" value="ECO:0007669"/>
    <property type="project" value="TreeGrafter"/>
</dbReference>
<reference evidence="4" key="1">
    <citation type="submission" date="2022-10" db="EMBL/GenBank/DDBJ databases">
        <title>Novel sulphate-reducing endosymbionts in the free-living metamonad Anaeramoeba.</title>
        <authorList>
            <person name="Jerlstrom-Hultqvist J."/>
            <person name="Cepicka I."/>
            <person name="Gallot-Lavallee L."/>
            <person name="Salas-Leiva D."/>
            <person name="Curtis B.A."/>
            <person name="Zahonova K."/>
            <person name="Pipaliya S."/>
            <person name="Dacks J."/>
            <person name="Roger A.J."/>
        </authorList>
    </citation>
    <scope>NUCLEOTIDE SEQUENCE</scope>
    <source>
        <strain evidence="4">BMAN</strain>
    </source>
</reference>
<keyword evidence="1" id="KW-0698">rRNA processing</keyword>
<accession>A0A9Q0R5R8</accession>
<dbReference type="InterPro" id="IPR022125">
    <property type="entry name" value="U3snoRNP10_N"/>
</dbReference>
<sequence length="490" mass="56898">MSILDQQLKSIRTSRKHVPDYLAPKQLPSLLFEATEAKDIDDNTIFEIGINAIKNLIQFDKYFKKFQKDLFHESKRGFDRLRLSEKENLELNMLIKDFLDHLSQFFMFETAHQCLEYLIRIFKINHFNTEELVAFGFPFHQTKVFSRIIQLCNLEDSRWEFFAPIQKEGAIFDRNSLVNRCIKTPWLINYICELVKERVENGISFPVLVSFYTNVLIEIFTLLFSNDIKVSQDSINTILTTIIPYLTFGLNYAPNFHSNDEFQVATFMVIMKLSSLTQLSIEVTNTFIILITKWSLNQEKLKTKQTDALRCVIFLFQTQNSLLDFPKGSFDNLLKFDKLAKSIVKLNSQTHTQKCIHAILKEMCSRILSAQSSQELDENMNFLEEIVYNIDMTKHAETFANFLIKIYNEMPNSKSKPESEVNFQLGRSPSKSRSPSQKRKPTLLFEESGMDIESQIKPKQTDSSGTTQNIENPKNPIFAPLLRPTLSQSC</sequence>
<evidence type="ECO:0000256" key="2">
    <source>
        <dbReference type="SAM" id="MobiDB-lite"/>
    </source>
</evidence>
<keyword evidence="1" id="KW-0687">Ribonucleoprotein</keyword>
<name>A0A9Q0R5R8_ANAIG</name>
<feature type="region of interest" description="Disordered" evidence="2">
    <location>
        <begin position="413"/>
        <end position="490"/>
    </location>
</feature>
<dbReference type="Proteomes" id="UP001149090">
    <property type="component" value="Unassembled WGS sequence"/>
</dbReference>
<evidence type="ECO:0000313" key="4">
    <source>
        <dbReference type="EMBL" id="KAJ5068337.1"/>
    </source>
</evidence>
<dbReference type="OrthoDB" id="31183at2759"/>
<dbReference type="InterPro" id="IPR040191">
    <property type="entry name" value="UTP10"/>
</dbReference>
<dbReference type="PANTHER" id="PTHR13457:SF1">
    <property type="entry name" value="HEAT REPEAT-CONTAINING PROTEIN 1"/>
    <property type="match status" value="1"/>
</dbReference>
<evidence type="ECO:0000259" key="3">
    <source>
        <dbReference type="Pfam" id="PF12397"/>
    </source>
</evidence>
<dbReference type="EMBL" id="JAPDFW010000116">
    <property type="protein sequence ID" value="KAJ5068337.1"/>
    <property type="molecule type" value="Genomic_DNA"/>
</dbReference>
<feature type="compositionally biased region" description="Polar residues" evidence="2">
    <location>
        <begin position="461"/>
        <end position="472"/>
    </location>
</feature>
<dbReference type="Pfam" id="PF12397">
    <property type="entry name" value="U3snoRNP10"/>
    <property type="match status" value="1"/>
</dbReference>
<dbReference type="GO" id="GO:0030686">
    <property type="term" value="C:90S preribosome"/>
    <property type="evidence" value="ECO:0007669"/>
    <property type="project" value="TreeGrafter"/>
</dbReference>
<keyword evidence="1" id="KW-0539">Nucleus</keyword>
<comment type="similarity">
    <text evidence="1">Belongs to the HEATR1/UTP10 family.</text>
</comment>
<proteinExistence type="inferred from homology"/>
<dbReference type="GO" id="GO:0034455">
    <property type="term" value="C:t-UTP complex"/>
    <property type="evidence" value="ECO:0007669"/>
    <property type="project" value="TreeGrafter"/>
</dbReference>
<keyword evidence="1" id="KW-0690">Ribosome biogenesis</keyword>
<dbReference type="GO" id="GO:0000462">
    <property type="term" value="P:maturation of SSU-rRNA from tricistronic rRNA transcript (SSU-rRNA, 5.8S rRNA, LSU-rRNA)"/>
    <property type="evidence" value="ECO:0007669"/>
    <property type="project" value="TreeGrafter"/>
</dbReference>
<dbReference type="GO" id="GO:0030515">
    <property type="term" value="F:snoRNA binding"/>
    <property type="evidence" value="ECO:0007669"/>
    <property type="project" value="TreeGrafter"/>
</dbReference>